<name>A0A4C1X6Y0_EUMVA</name>
<gene>
    <name evidence="2" type="ORF">EVAR_38881_1</name>
</gene>
<proteinExistence type="predicted"/>
<reference evidence="2 3" key="1">
    <citation type="journal article" date="2019" name="Commun. Biol.">
        <title>The bagworm genome reveals a unique fibroin gene that provides high tensile strength.</title>
        <authorList>
            <person name="Kono N."/>
            <person name="Nakamura H."/>
            <person name="Ohtoshi R."/>
            <person name="Tomita M."/>
            <person name="Numata K."/>
            <person name="Arakawa K."/>
        </authorList>
    </citation>
    <scope>NUCLEOTIDE SEQUENCE [LARGE SCALE GENOMIC DNA]</scope>
</reference>
<dbReference type="EMBL" id="BGZK01000740">
    <property type="protein sequence ID" value="GBP58642.1"/>
    <property type="molecule type" value="Genomic_DNA"/>
</dbReference>
<dbReference type="AlphaFoldDB" id="A0A4C1X6Y0"/>
<accession>A0A4C1X6Y0</accession>
<organism evidence="2 3">
    <name type="scientific">Eumeta variegata</name>
    <name type="common">Bagworm moth</name>
    <name type="synonym">Eumeta japonica</name>
    <dbReference type="NCBI Taxonomy" id="151549"/>
    <lineage>
        <taxon>Eukaryota</taxon>
        <taxon>Metazoa</taxon>
        <taxon>Ecdysozoa</taxon>
        <taxon>Arthropoda</taxon>
        <taxon>Hexapoda</taxon>
        <taxon>Insecta</taxon>
        <taxon>Pterygota</taxon>
        <taxon>Neoptera</taxon>
        <taxon>Endopterygota</taxon>
        <taxon>Lepidoptera</taxon>
        <taxon>Glossata</taxon>
        <taxon>Ditrysia</taxon>
        <taxon>Tineoidea</taxon>
        <taxon>Psychidae</taxon>
        <taxon>Oiketicinae</taxon>
        <taxon>Eumeta</taxon>
    </lineage>
</organism>
<comment type="caution">
    <text evidence="2">The sequence shown here is derived from an EMBL/GenBank/DDBJ whole genome shotgun (WGS) entry which is preliminary data.</text>
</comment>
<evidence type="ECO:0000313" key="2">
    <source>
        <dbReference type="EMBL" id="GBP58642.1"/>
    </source>
</evidence>
<keyword evidence="3" id="KW-1185">Reference proteome</keyword>
<sequence>MTNVFSDRAVGRRALNYTTFSCNRSHGTIPRNGRPSGRVVSATLVGSKALELQPAALARSGAANCNCDNTGTDSLNRSRNLSGTGDNDRSQALQRARSRP</sequence>
<protein>
    <submittedName>
        <fullName evidence="2">Uncharacterized protein</fullName>
    </submittedName>
</protein>
<evidence type="ECO:0000256" key="1">
    <source>
        <dbReference type="SAM" id="MobiDB-lite"/>
    </source>
</evidence>
<evidence type="ECO:0000313" key="3">
    <source>
        <dbReference type="Proteomes" id="UP000299102"/>
    </source>
</evidence>
<feature type="compositionally biased region" description="Polar residues" evidence="1">
    <location>
        <begin position="68"/>
        <end position="93"/>
    </location>
</feature>
<feature type="region of interest" description="Disordered" evidence="1">
    <location>
        <begin position="68"/>
        <end position="100"/>
    </location>
</feature>
<dbReference type="Proteomes" id="UP000299102">
    <property type="component" value="Unassembled WGS sequence"/>
</dbReference>